<feature type="domain" description="Alpha fucosidase A-like C-terminal" evidence="2">
    <location>
        <begin position="686"/>
        <end position="746"/>
    </location>
</feature>
<name>A0A0D2EYV5_9EURO</name>
<dbReference type="InterPro" id="IPR008928">
    <property type="entry name" value="6-hairpin_glycosidase_sf"/>
</dbReference>
<dbReference type="Pfam" id="PF21307">
    <property type="entry name" value="Glyco_hydro_95_C"/>
    <property type="match status" value="1"/>
</dbReference>
<dbReference type="GO" id="GO:0004560">
    <property type="term" value="F:alpha-L-fucosidase activity"/>
    <property type="evidence" value="ECO:0007669"/>
    <property type="project" value="InterPro"/>
</dbReference>
<dbReference type="InterPro" id="IPR016518">
    <property type="entry name" value="Alpha-L-fucosidase"/>
</dbReference>
<evidence type="ECO:0000259" key="3">
    <source>
        <dbReference type="Pfam" id="PF22124"/>
    </source>
</evidence>
<dbReference type="InterPro" id="IPR054363">
    <property type="entry name" value="GH95_cat"/>
</dbReference>
<protein>
    <recommendedName>
        <fullName evidence="6">Glycosyl hydrolase family 95 N-terminal domain-containing protein</fullName>
    </recommendedName>
</protein>
<dbReference type="Pfam" id="PF14498">
    <property type="entry name" value="Glyco_hyd_65N_2"/>
    <property type="match status" value="1"/>
</dbReference>
<gene>
    <name evidence="4" type="ORF">Z517_06049</name>
</gene>
<dbReference type="Gene3D" id="1.50.10.10">
    <property type="match status" value="1"/>
</dbReference>
<accession>A0A0D2EYV5</accession>
<dbReference type="HOGENOM" id="CLU_004617_2_2_1"/>
<dbReference type="AlphaFoldDB" id="A0A0D2EYV5"/>
<dbReference type="SUPFAM" id="SSF48208">
    <property type="entry name" value="Six-hairpin glycosidases"/>
    <property type="match status" value="1"/>
</dbReference>
<feature type="domain" description="Glycosyl hydrolase family 95 N-terminal" evidence="1">
    <location>
        <begin position="10"/>
        <end position="272"/>
    </location>
</feature>
<dbReference type="Proteomes" id="UP000053029">
    <property type="component" value="Unassembled WGS sequence"/>
</dbReference>
<evidence type="ECO:0000259" key="1">
    <source>
        <dbReference type="Pfam" id="PF14498"/>
    </source>
</evidence>
<evidence type="ECO:0000259" key="2">
    <source>
        <dbReference type="Pfam" id="PF21307"/>
    </source>
</evidence>
<dbReference type="InterPro" id="IPR027414">
    <property type="entry name" value="GH95_N_dom"/>
</dbReference>
<proteinExistence type="predicted"/>
<evidence type="ECO:0008006" key="6">
    <source>
        <dbReference type="Google" id="ProtNLM"/>
    </source>
</evidence>
<dbReference type="GeneID" id="25305539"/>
<dbReference type="GO" id="GO:0005975">
    <property type="term" value="P:carbohydrate metabolic process"/>
    <property type="evidence" value="ECO:0007669"/>
    <property type="project" value="InterPro"/>
</dbReference>
<sequence>MAAPEHNSMLWYEQPAEVWTEALPIGNGRLGAMIKGSLDVDRLWMNEDSVWYGGPQNRVNPLAKASLPEVRRLLDLNHVQEAQELLKRTFTGLPASLRHYAPLGDVFMTFGHGSASDNKDFSGISDQTKRAVRPVVENYTRSLDLTTGIASVSYTFDGAEYLREYFASTADEVGAVRISSNRPGSLRFQLRINRGSNENPMLEHNCLYDSLKNISDVLILEANLGGPTAVWAAMGVKVVIEGEMGQCLPGEELHISGDSVVVLIAGETTFRNIDAGQAVVDRLEKAVKYSWQELRERHVQRYSSLYSRTSLSIGEDNPQLRAIPTDKRLARFKQGGVDNDLIALMFSFGRFLLIASSLSGLPATLQGIWNHSHQPIWGAKYTININIEMNYWLAEVANLSECHLVLFNHIQRMAERGRQVAQDMYGCRGFVAHHNTDIWGDCAPQDRYVLATYWVLGGAWLCTHLWEHYLFTHDQEFLKRRPCSLKISSSRGNGVRVVSPSVSAENSYIIPGSRETGAVCAGAKWDAQILYELFTGCAEASKILGQSPERYLKVLSRLPQPKIGKHGELLEWMEDVEEVEPGHRHISHAFGLYPGRSLLSEEHKSALRVTLQRRLASGGAHTGWSAAWILALYARLRDPAQTQSIIQKFLQHSTLPNLFGDHPPFQIDGNFGIAAGIAEMLIQSLEDGYVDLLPCLSREWEDVGRVTGVCARGGIVVDMEWKKGQLVSARFTGRRKIQFVARIDSKRLENGSGQTTLQLDEGESKILTGFWPS</sequence>
<dbReference type="InterPro" id="IPR012341">
    <property type="entry name" value="6hp_glycosidase-like_sf"/>
</dbReference>
<keyword evidence="5" id="KW-1185">Reference proteome</keyword>
<dbReference type="Pfam" id="PF22124">
    <property type="entry name" value="Glyco_hydro_95_cat"/>
    <property type="match status" value="1"/>
</dbReference>
<feature type="domain" description="Glycosyl hydrolase family 95 catalytic" evidence="3">
    <location>
        <begin position="290"/>
        <end position="681"/>
    </location>
</feature>
<dbReference type="InterPro" id="IPR049053">
    <property type="entry name" value="AFCA-like_C"/>
</dbReference>
<dbReference type="PANTHER" id="PTHR31084">
    <property type="entry name" value="ALPHA-L-FUCOSIDASE 2"/>
    <property type="match status" value="1"/>
</dbReference>
<reference evidence="4 5" key="1">
    <citation type="submission" date="2015-01" db="EMBL/GenBank/DDBJ databases">
        <title>The Genome Sequence of Fonsecaea pedrosoi CBS 271.37.</title>
        <authorList>
            <consortium name="The Broad Institute Genomics Platform"/>
            <person name="Cuomo C."/>
            <person name="de Hoog S."/>
            <person name="Gorbushina A."/>
            <person name="Stielow B."/>
            <person name="Teixiera M."/>
            <person name="Abouelleil A."/>
            <person name="Chapman S.B."/>
            <person name="Priest M."/>
            <person name="Young S.K."/>
            <person name="Wortman J."/>
            <person name="Nusbaum C."/>
            <person name="Birren B."/>
        </authorList>
    </citation>
    <scope>NUCLEOTIDE SEQUENCE [LARGE SCALE GENOMIC DNA]</scope>
    <source>
        <strain evidence="4 5">CBS 271.37</strain>
    </source>
</reference>
<dbReference type="PIRSF" id="PIRSF007663">
    <property type="entry name" value="UCP007663"/>
    <property type="match status" value="1"/>
</dbReference>
<organism evidence="4 5">
    <name type="scientific">Fonsecaea pedrosoi CBS 271.37</name>
    <dbReference type="NCBI Taxonomy" id="1442368"/>
    <lineage>
        <taxon>Eukaryota</taxon>
        <taxon>Fungi</taxon>
        <taxon>Dikarya</taxon>
        <taxon>Ascomycota</taxon>
        <taxon>Pezizomycotina</taxon>
        <taxon>Eurotiomycetes</taxon>
        <taxon>Chaetothyriomycetidae</taxon>
        <taxon>Chaetothyriales</taxon>
        <taxon>Herpotrichiellaceae</taxon>
        <taxon>Fonsecaea</taxon>
    </lineage>
</organism>
<dbReference type="PANTHER" id="PTHR31084:SF18">
    <property type="entry name" value="GLYCOSYL HYDROLASE FAMILY 95 N-TERMINAL DOMAIN-CONTAINING PROTEIN"/>
    <property type="match status" value="1"/>
</dbReference>
<evidence type="ECO:0000313" key="5">
    <source>
        <dbReference type="Proteomes" id="UP000053029"/>
    </source>
</evidence>
<dbReference type="RefSeq" id="XP_013283245.1">
    <property type="nucleotide sequence ID" value="XM_013427791.1"/>
</dbReference>
<evidence type="ECO:0000313" key="4">
    <source>
        <dbReference type="EMBL" id="KIW79437.1"/>
    </source>
</evidence>
<dbReference type="EMBL" id="KN846972">
    <property type="protein sequence ID" value="KIW79437.1"/>
    <property type="molecule type" value="Genomic_DNA"/>
</dbReference>
<dbReference type="OrthoDB" id="2848340at2759"/>
<dbReference type="VEuPathDB" id="FungiDB:Z517_06049"/>